<accession>A0A7S3NGN8</accession>
<feature type="compositionally biased region" description="Basic and acidic residues" evidence="1">
    <location>
        <begin position="161"/>
        <end position="171"/>
    </location>
</feature>
<feature type="region of interest" description="Disordered" evidence="1">
    <location>
        <begin position="145"/>
        <end position="187"/>
    </location>
</feature>
<reference evidence="2" key="1">
    <citation type="submission" date="2021-01" db="EMBL/GenBank/DDBJ databases">
        <authorList>
            <person name="Corre E."/>
            <person name="Pelletier E."/>
            <person name="Niang G."/>
            <person name="Scheremetjew M."/>
            <person name="Finn R."/>
            <person name="Kale V."/>
            <person name="Holt S."/>
            <person name="Cochrane G."/>
            <person name="Meng A."/>
            <person name="Brown T."/>
            <person name="Cohen L."/>
        </authorList>
    </citation>
    <scope>NUCLEOTIDE SEQUENCE</scope>
    <source>
        <strain evidence="2">CCMP1510</strain>
    </source>
</reference>
<evidence type="ECO:0000313" key="2">
    <source>
        <dbReference type="EMBL" id="CAE0359385.1"/>
    </source>
</evidence>
<protein>
    <submittedName>
        <fullName evidence="2">Uncharacterized protein</fullName>
    </submittedName>
</protein>
<sequence length="261" mass="29487">MFFLFKNTNAEIEEVNDHLKSGTPPFLLDGLSAFDEAALDEFFEEDSLSSDILSGNDEFERSESFFGSNHARRDDEFVEYTPQTWLVSPTEAWLSQHSEQHHYVNDSHNDDDKSIQSSVLSAHGIPKEEEITATVSLASSLSPTSAKRSYSDTLTNGSFSDTEKDSENEQPKKKKQNRKNGALSEARWRAEWTQSNDPTMPEKRPVGISLASGSSTGWRLRLSGTQLGHYATAQQAWQAYSRQGYVPVKRCKNKFYQPRTM</sequence>
<name>A0A7S3NGN8_9STRA</name>
<proteinExistence type="predicted"/>
<evidence type="ECO:0000256" key="1">
    <source>
        <dbReference type="SAM" id="MobiDB-lite"/>
    </source>
</evidence>
<organism evidence="2">
    <name type="scientific">Aureoumbra lagunensis</name>
    <dbReference type="NCBI Taxonomy" id="44058"/>
    <lineage>
        <taxon>Eukaryota</taxon>
        <taxon>Sar</taxon>
        <taxon>Stramenopiles</taxon>
        <taxon>Ochrophyta</taxon>
        <taxon>Pelagophyceae</taxon>
        <taxon>Pelagomonadales</taxon>
        <taxon>Aureoumbra</taxon>
    </lineage>
</organism>
<dbReference type="AlphaFoldDB" id="A0A7S3NGN8"/>
<dbReference type="EMBL" id="HBIJ01000146">
    <property type="protein sequence ID" value="CAE0359385.1"/>
    <property type="molecule type" value="Transcribed_RNA"/>
</dbReference>
<feature type="compositionally biased region" description="Polar residues" evidence="1">
    <location>
        <begin position="145"/>
        <end position="160"/>
    </location>
</feature>
<gene>
    <name evidence="2" type="ORF">ALAG00032_LOCUS113</name>
</gene>